<organism evidence="8">
    <name type="scientific">Fonticula alba</name>
    <name type="common">Slime mold</name>
    <dbReference type="NCBI Taxonomy" id="691883"/>
    <lineage>
        <taxon>Eukaryota</taxon>
        <taxon>Rotosphaerida</taxon>
        <taxon>Fonticulaceae</taxon>
        <taxon>Fonticula</taxon>
    </lineage>
</organism>
<dbReference type="EMBL" id="KB932271">
    <property type="protein sequence ID" value="KCV67254.1"/>
    <property type="molecule type" value="Genomic_DNA"/>
</dbReference>
<dbReference type="OrthoDB" id="74240at2759"/>
<gene>
    <name evidence="8" type="ORF">H696_06324</name>
</gene>
<dbReference type="Pfam" id="PF05347">
    <property type="entry name" value="Complex1_LYR"/>
    <property type="match status" value="1"/>
</dbReference>
<evidence type="ECO:0000256" key="5">
    <source>
        <dbReference type="ARBA" id="ARBA00026235"/>
    </source>
</evidence>
<dbReference type="AlphaFoldDB" id="A0A058YZ38"/>
<dbReference type="InterPro" id="IPR045293">
    <property type="entry name" value="Complex1_LYR_LYRM2"/>
</dbReference>
<comment type="subcellular location">
    <subcellularLocation>
        <location evidence="1">Mitochondrion</location>
    </subcellularLocation>
</comment>
<evidence type="ECO:0000256" key="3">
    <source>
        <dbReference type="ARBA" id="ARBA00022946"/>
    </source>
</evidence>
<keyword evidence="9" id="KW-1185">Reference proteome</keyword>
<feature type="domain" description="Complex 1 LYR protein" evidence="7">
    <location>
        <begin position="16"/>
        <end position="64"/>
    </location>
</feature>
<dbReference type="Proteomes" id="UP000030693">
    <property type="component" value="Unassembled WGS sequence"/>
</dbReference>
<keyword evidence="3" id="KW-0809">Transit peptide</keyword>
<keyword evidence="4" id="KW-0496">Mitochondrion</keyword>
<reference evidence="8" key="1">
    <citation type="submission" date="2013-04" db="EMBL/GenBank/DDBJ databases">
        <title>The Genome Sequence of Fonticula alba ATCC 38817.</title>
        <authorList>
            <consortium name="The Broad Institute Genomics Platform"/>
            <person name="Russ C."/>
            <person name="Cuomo C."/>
            <person name="Burger G."/>
            <person name="Gray M.W."/>
            <person name="Holland P.W.H."/>
            <person name="King N."/>
            <person name="Lang F.B.F."/>
            <person name="Roger A.J."/>
            <person name="Ruiz-Trillo I."/>
            <person name="Brown M."/>
            <person name="Walker B."/>
            <person name="Young S."/>
            <person name="Zeng Q."/>
            <person name="Gargeya S."/>
            <person name="Fitzgerald M."/>
            <person name="Haas B."/>
            <person name="Abouelleil A."/>
            <person name="Allen A.W."/>
            <person name="Alvarado L."/>
            <person name="Arachchi H.M."/>
            <person name="Berlin A.M."/>
            <person name="Chapman S.B."/>
            <person name="Gainer-Dewar J."/>
            <person name="Goldberg J."/>
            <person name="Griggs A."/>
            <person name="Gujja S."/>
            <person name="Hansen M."/>
            <person name="Howarth C."/>
            <person name="Imamovic A."/>
            <person name="Ireland A."/>
            <person name="Larimer J."/>
            <person name="McCowan C."/>
            <person name="Murphy C."/>
            <person name="Pearson M."/>
            <person name="Poon T.W."/>
            <person name="Priest M."/>
            <person name="Roberts A."/>
            <person name="Saif S."/>
            <person name="Shea T."/>
            <person name="Sisk P."/>
            <person name="Sykes S."/>
            <person name="Wortman J."/>
            <person name="Nusbaum C."/>
            <person name="Birren B."/>
        </authorList>
    </citation>
    <scope>NUCLEOTIDE SEQUENCE [LARGE SCALE GENOMIC DNA]</scope>
    <source>
        <strain evidence="8">ATCC 38817</strain>
    </source>
</reference>
<comment type="function">
    <text evidence="6">Involved in efficient integration of the N-module into mitochondrial respiratory chain complex I.</text>
</comment>
<proteinExistence type="inferred from homology"/>
<dbReference type="GeneID" id="20531049"/>
<dbReference type="PANTHER" id="PTHR13675">
    <property type="entry name" value="LYR MOTIF-CONTAINING PROTEIN 2"/>
    <property type="match status" value="1"/>
</dbReference>
<evidence type="ECO:0000256" key="4">
    <source>
        <dbReference type="ARBA" id="ARBA00023128"/>
    </source>
</evidence>
<evidence type="ECO:0000256" key="1">
    <source>
        <dbReference type="ARBA" id="ARBA00004173"/>
    </source>
</evidence>
<evidence type="ECO:0000256" key="6">
    <source>
        <dbReference type="ARBA" id="ARBA00044735"/>
    </source>
</evidence>
<dbReference type="PANTHER" id="PTHR13675:SF0">
    <property type="entry name" value="LYR MOTIF-CONTAINING PROTEIN 2"/>
    <property type="match status" value="1"/>
</dbReference>
<evidence type="ECO:0000256" key="2">
    <source>
        <dbReference type="ARBA" id="ARBA00009508"/>
    </source>
</evidence>
<evidence type="ECO:0000259" key="7">
    <source>
        <dbReference type="Pfam" id="PF05347"/>
    </source>
</evidence>
<evidence type="ECO:0000313" key="9">
    <source>
        <dbReference type="Proteomes" id="UP000030693"/>
    </source>
</evidence>
<evidence type="ECO:0000313" key="8">
    <source>
        <dbReference type="EMBL" id="KCV67254.1"/>
    </source>
</evidence>
<dbReference type="InterPro" id="IPR008011">
    <property type="entry name" value="Complex1_LYR_dom"/>
</dbReference>
<dbReference type="CDD" id="cd20262">
    <property type="entry name" value="Complex1_LYR_LYRM2"/>
    <property type="match status" value="1"/>
</dbReference>
<comment type="similarity">
    <text evidence="2">Belongs to the complex I LYR family.</text>
</comment>
<name>A0A058YZ38_FONAL</name>
<accession>A0A058YZ38</accession>
<sequence length="84" mass="10148">MSLPPMNFKQFMHRSRVLSMYRSMLRMTKNLEPATRDETRAFVRREIEMTRRETDPHLIRYHTTQLRQTIRQIESMVSHGGTPK</sequence>
<protein>
    <recommendedName>
        <fullName evidence="5">LYR motif-containing protein 2</fullName>
    </recommendedName>
</protein>
<dbReference type="GO" id="GO:0005739">
    <property type="term" value="C:mitochondrion"/>
    <property type="evidence" value="ECO:0007669"/>
    <property type="project" value="UniProtKB-SubCell"/>
</dbReference>
<dbReference type="RefSeq" id="XP_009498341.1">
    <property type="nucleotide sequence ID" value="XM_009500066.1"/>
</dbReference>